<proteinExistence type="predicted"/>
<dbReference type="AlphaFoldDB" id="A0AAE3FX20"/>
<dbReference type="PROSITE" id="PS51257">
    <property type="entry name" value="PROKAR_LIPOPROTEIN"/>
    <property type="match status" value="1"/>
</dbReference>
<reference evidence="1" key="2">
    <citation type="submission" date="2022-02" db="EMBL/GenBank/DDBJ databases">
        <authorList>
            <person name="Elcheninov A.G."/>
            <person name="Sorokin D.Y."/>
            <person name="Kublanov I.V."/>
        </authorList>
    </citation>
    <scope>NUCLEOTIDE SEQUENCE</scope>
    <source>
        <strain evidence="1">AArc-St2</strain>
    </source>
</reference>
<dbReference type="RefSeq" id="WP_174652285.1">
    <property type="nucleotide sequence ID" value="NZ_JAKRVX010000002.1"/>
</dbReference>
<reference evidence="1" key="1">
    <citation type="journal article" date="2022" name="Syst. Appl. Microbiol.">
        <title>Natronocalculus amylovorans gen. nov., sp. nov., and Natranaeroarchaeum aerophilus sp. nov., dominant culturable amylolytic natronoarchaea from hypersaline soda lakes in southwestern Siberia.</title>
        <authorList>
            <person name="Sorokin D.Y."/>
            <person name="Elcheninov A.G."/>
            <person name="Khizhniak T.V."/>
            <person name="Koenen M."/>
            <person name="Bale N.J."/>
            <person name="Damste J.S.S."/>
            <person name="Kublanov I.V."/>
        </authorList>
    </citation>
    <scope>NUCLEOTIDE SEQUENCE</scope>
    <source>
        <strain evidence="1">AArc-St2</strain>
    </source>
</reference>
<comment type="caution">
    <text evidence="1">The sequence shown here is derived from an EMBL/GenBank/DDBJ whole genome shotgun (WGS) entry which is preliminary data.</text>
</comment>
<evidence type="ECO:0000313" key="1">
    <source>
        <dbReference type="EMBL" id="MCL9816826.1"/>
    </source>
</evidence>
<dbReference type="Proteomes" id="UP001203207">
    <property type="component" value="Unassembled WGS sequence"/>
</dbReference>
<dbReference type="EMBL" id="JAKRVX010000002">
    <property type="protein sequence ID" value="MCL9816826.1"/>
    <property type="molecule type" value="Genomic_DNA"/>
</dbReference>
<accession>A0AAE3FX20</accession>
<gene>
    <name evidence="1" type="ORF">AArcSt2_07710</name>
</gene>
<protein>
    <submittedName>
        <fullName evidence="1">Uncharacterized protein</fullName>
    </submittedName>
</protein>
<name>A0AAE3FX20_9EURY</name>
<evidence type="ECO:0000313" key="2">
    <source>
        <dbReference type="Proteomes" id="UP001203207"/>
    </source>
</evidence>
<organism evidence="1 2">
    <name type="scientific">Natronocalculus amylovorans</name>
    <dbReference type="NCBI Taxonomy" id="2917812"/>
    <lineage>
        <taxon>Archaea</taxon>
        <taxon>Methanobacteriati</taxon>
        <taxon>Methanobacteriota</taxon>
        <taxon>Stenosarchaea group</taxon>
        <taxon>Halobacteria</taxon>
        <taxon>Halobacteriales</taxon>
        <taxon>Haloferacaceae</taxon>
        <taxon>Natronocalculus</taxon>
    </lineage>
</organism>
<sequence length="143" mass="15931">MGSDRRRELPAISVSRRRLLHAAGSATLVSVAGCLSGDRCDVLYNRVDAVPETGNLTELVAMRQSDRIYIKSITQRGTSPKVTVTAPDETVLRQTGPEPYIELVYEAVSDTPVQITFENRDSLQTGVWQTTIIRYKGWCPEVY</sequence>
<keyword evidence="2" id="KW-1185">Reference proteome</keyword>